<dbReference type="EMBL" id="LNGD01000093">
    <property type="protein sequence ID" value="KYC49835.1"/>
    <property type="molecule type" value="Genomic_DNA"/>
</dbReference>
<comment type="caution">
    <text evidence="2">The sequence shown here is derived from an EMBL/GenBank/DDBJ whole genome shotgun (WGS) entry which is preliminary data.</text>
</comment>
<evidence type="ECO:0000313" key="1">
    <source>
        <dbReference type="EMBL" id="KYC49835.1"/>
    </source>
</evidence>
<proteinExistence type="predicted"/>
<gene>
    <name evidence="1" type="ORF">AMQ74_01357</name>
    <name evidence="2" type="ORF">AMQ74_01361</name>
</gene>
<dbReference type="AlphaFoldDB" id="A0A150IXY6"/>
<evidence type="ECO:0000313" key="3">
    <source>
        <dbReference type="Proteomes" id="UP000075578"/>
    </source>
</evidence>
<name>A0A150IXY6_9EURY</name>
<dbReference type="EMBL" id="LNGD01000093">
    <property type="protein sequence ID" value="KYC49839.1"/>
    <property type="molecule type" value="Genomic_DNA"/>
</dbReference>
<sequence>MDMIFIKNPTLTISIILILPDPNTIAFGGVATGIINAKDEAIAAGIIK</sequence>
<evidence type="ECO:0000313" key="2">
    <source>
        <dbReference type="EMBL" id="KYC49839.1"/>
    </source>
</evidence>
<protein>
    <submittedName>
        <fullName evidence="2">Uncharacterized protein</fullName>
    </submittedName>
</protein>
<dbReference type="Proteomes" id="UP000075578">
    <property type="component" value="Unassembled WGS sequence"/>
</dbReference>
<accession>A0A150IXY6</accession>
<organism evidence="2 3">
    <name type="scientific">Candidatus Methanofastidiosum methylothiophilum</name>
    <dbReference type="NCBI Taxonomy" id="1705564"/>
    <lineage>
        <taxon>Archaea</taxon>
        <taxon>Methanobacteriati</taxon>
        <taxon>Methanobacteriota</taxon>
        <taxon>Stenosarchaea group</taxon>
        <taxon>Candidatus Methanofastidiosia</taxon>
        <taxon>Candidatus Methanofastidiosales</taxon>
        <taxon>Candidatus Methanofastidiosaceae</taxon>
        <taxon>Candidatus Methanofastidiosum</taxon>
    </lineage>
</organism>
<reference evidence="2 3" key="1">
    <citation type="journal article" date="2016" name="ISME J.">
        <title>Chasing the elusive Euryarchaeota class WSA2: genomes reveal a uniquely fastidious methyl-reducing methanogen.</title>
        <authorList>
            <person name="Nobu M.K."/>
            <person name="Narihiro T."/>
            <person name="Kuroda K."/>
            <person name="Mei R."/>
            <person name="Liu W.T."/>
        </authorList>
    </citation>
    <scope>NUCLEOTIDE SEQUENCE [LARGE SCALE GENOMIC DNA]</scope>
    <source>
        <strain evidence="2">U1lsi0528_Bin089</strain>
    </source>
</reference>